<reference evidence="1" key="1">
    <citation type="journal article" date="2014" name="Int. J. Syst. Evol. Microbiol.">
        <title>Complete genome sequence of Corynebacterium casei LMG S-19264T (=DSM 44701T), isolated from a smear-ripened cheese.</title>
        <authorList>
            <consortium name="US DOE Joint Genome Institute (JGI-PGF)"/>
            <person name="Walter F."/>
            <person name="Albersmeier A."/>
            <person name="Kalinowski J."/>
            <person name="Ruckert C."/>
        </authorList>
    </citation>
    <scope>NUCLEOTIDE SEQUENCE</scope>
    <source>
        <strain evidence="1">JCM 5069</strain>
    </source>
</reference>
<sequence length="397" mass="42935">MTRTIIDIHILQNVPPSNMNRDDTGTPKSAFYGGVRRARVSSQAWKRATRKQFEKLLPPEELGVRTKKVVEALAERIAARDAALAGSAAKLAEETLKAATGSSLEVPKRRTKDETGGTALAESKYLMFLSRRQLDALADLAVAASGGGDVQTLKKSLKEKKQKALALNAVDTRHSIDIALFGRMVADSADLNVDAATQVAHALSVHRSDIESDYYTAVDDLSEESETGAGMIGTIDFNSATLYRYAAVDVDELQRNLGVGLKDDEPPSTPTAKAVAAFLEAFITSLPTGKINTFAHHTLPSGVVVTLRERWPLSFVGAFEEPVPKTAQGGFLRESCRRLAPYVQNLEKQYGLDSDPTWVFRVGEETRELAALGTEVTLAGLLEEVANAVAERLEPGV</sequence>
<gene>
    <name evidence="1" type="primary">cse4</name>
    <name evidence="1" type="ORF">GCM10018793_55210</name>
</gene>
<dbReference type="EMBL" id="BNCD01000020">
    <property type="protein sequence ID" value="GHH85814.1"/>
    <property type="molecule type" value="Genomic_DNA"/>
</dbReference>
<organism evidence="1 2">
    <name type="scientific">Streptomyces sulfonofaciens</name>
    <dbReference type="NCBI Taxonomy" id="68272"/>
    <lineage>
        <taxon>Bacteria</taxon>
        <taxon>Bacillati</taxon>
        <taxon>Actinomycetota</taxon>
        <taxon>Actinomycetes</taxon>
        <taxon>Kitasatosporales</taxon>
        <taxon>Streptomycetaceae</taxon>
        <taxon>Streptomyces</taxon>
    </lineage>
</organism>
<dbReference type="NCBIfam" id="TIGR01869">
    <property type="entry name" value="casC_Cse4"/>
    <property type="match status" value="1"/>
</dbReference>
<evidence type="ECO:0000313" key="2">
    <source>
        <dbReference type="Proteomes" id="UP000603708"/>
    </source>
</evidence>
<dbReference type="AlphaFoldDB" id="A0A919GKE5"/>
<keyword evidence="2" id="KW-1185">Reference proteome</keyword>
<dbReference type="InterPro" id="IPR010148">
    <property type="entry name" value="CRISPR-assoc_prot_CT1975"/>
</dbReference>
<evidence type="ECO:0000313" key="1">
    <source>
        <dbReference type="EMBL" id="GHH85814.1"/>
    </source>
</evidence>
<proteinExistence type="predicted"/>
<name>A0A919GKE5_9ACTN</name>
<protein>
    <submittedName>
        <fullName evidence="1">Type I-E CRISPR-associated protein Cas7/Cse4/CasC</fullName>
    </submittedName>
</protein>
<dbReference type="Proteomes" id="UP000603708">
    <property type="component" value="Unassembled WGS sequence"/>
</dbReference>
<dbReference type="RefSeq" id="WP_189936649.1">
    <property type="nucleotide sequence ID" value="NZ_BNCD01000020.1"/>
</dbReference>
<reference evidence="1" key="2">
    <citation type="submission" date="2020-09" db="EMBL/GenBank/DDBJ databases">
        <authorList>
            <person name="Sun Q."/>
            <person name="Ohkuma M."/>
        </authorList>
    </citation>
    <scope>NUCLEOTIDE SEQUENCE</scope>
    <source>
        <strain evidence="1">JCM 5069</strain>
    </source>
</reference>
<accession>A0A919GKE5</accession>
<comment type="caution">
    <text evidence="1">The sequence shown here is derived from an EMBL/GenBank/DDBJ whole genome shotgun (WGS) entry which is preliminary data.</text>
</comment>
<dbReference type="Pfam" id="PF09344">
    <property type="entry name" value="Cas_CT1975"/>
    <property type="match status" value="1"/>
</dbReference>